<dbReference type="InterPro" id="IPR017850">
    <property type="entry name" value="Alkaline_phosphatase_core_sf"/>
</dbReference>
<feature type="compositionally biased region" description="Low complexity" evidence="4">
    <location>
        <begin position="12"/>
        <end position="21"/>
    </location>
</feature>
<evidence type="ECO:0000313" key="7">
    <source>
        <dbReference type="EMBL" id="ORY85670.1"/>
    </source>
</evidence>
<evidence type="ECO:0000256" key="4">
    <source>
        <dbReference type="SAM" id="MobiDB-lite"/>
    </source>
</evidence>
<dbReference type="FunFam" id="3.40.720.10:FF:000032">
    <property type="entry name" value="Choline sulfatase"/>
    <property type="match status" value="1"/>
</dbReference>
<evidence type="ECO:0000313" key="8">
    <source>
        <dbReference type="Proteomes" id="UP000193685"/>
    </source>
</evidence>
<comment type="similarity">
    <text evidence="1">Belongs to the sulfatase family.</text>
</comment>
<dbReference type="OMA" id="RAYFGAC"/>
<keyword evidence="2" id="KW-0479">Metal-binding</keyword>
<dbReference type="PROSITE" id="PS00149">
    <property type="entry name" value="SULFATASE_2"/>
    <property type="match status" value="1"/>
</dbReference>
<dbReference type="GeneID" id="63783192"/>
<feature type="region of interest" description="Disordered" evidence="4">
    <location>
        <begin position="1"/>
        <end position="24"/>
    </location>
</feature>
<dbReference type="PROSITE" id="PS00523">
    <property type="entry name" value="SULFATASE_1"/>
    <property type="match status" value="1"/>
</dbReference>
<feature type="compositionally biased region" description="Polar residues" evidence="4">
    <location>
        <begin position="1"/>
        <end position="11"/>
    </location>
</feature>
<evidence type="ECO:0000259" key="5">
    <source>
        <dbReference type="Pfam" id="PF00884"/>
    </source>
</evidence>
<dbReference type="OrthoDB" id="96314at2759"/>
<dbReference type="NCBIfam" id="TIGR03417">
    <property type="entry name" value="chol_sulfatase"/>
    <property type="match status" value="1"/>
</dbReference>
<dbReference type="STRING" id="56484.A0A1Y2FNT2"/>
<comment type="caution">
    <text evidence="7">The sequence shown here is derived from an EMBL/GenBank/DDBJ whole genome shotgun (WGS) entry which is preliminary data.</text>
</comment>
<organism evidence="7 8">
    <name type="scientific">Protomyces lactucae-debilis</name>
    <dbReference type="NCBI Taxonomy" id="2754530"/>
    <lineage>
        <taxon>Eukaryota</taxon>
        <taxon>Fungi</taxon>
        <taxon>Dikarya</taxon>
        <taxon>Ascomycota</taxon>
        <taxon>Taphrinomycotina</taxon>
        <taxon>Taphrinomycetes</taxon>
        <taxon>Taphrinales</taxon>
        <taxon>Protomycetaceae</taxon>
        <taxon>Protomyces</taxon>
    </lineage>
</organism>
<dbReference type="GO" id="GO:0005737">
    <property type="term" value="C:cytoplasm"/>
    <property type="evidence" value="ECO:0007669"/>
    <property type="project" value="TreeGrafter"/>
</dbReference>
<proteinExistence type="inferred from homology"/>
<gene>
    <name evidence="7" type="ORF">BCR37DRAFT_247240</name>
</gene>
<dbReference type="InterPro" id="IPR017785">
    <property type="entry name" value="Choline-sulfatase"/>
</dbReference>
<dbReference type="Gene3D" id="3.40.720.10">
    <property type="entry name" value="Alkaline Phosphatase, subunit A"/>
    <property type="match status" value="1"/>
</dbReference>
<dbReference type="Pfam" id="PF00884">
    <property type="entry name" value="Sulfatase"/>
    <property type="match status" value="1"/>
</dbReference>
<dbReference type="PANTHER" id="PTHR45953:SF1">
    <property type="entry name" value="IDURONATE 2-SULFATASE"/>
    <property type="match status" value="1"/>
</dbReference>
<feature type="domain" description="Sulfatase N-terminal" evidence="5">
    <location>
        <begin position="29"/>
        <end position="370"/>
    </location>
</feature>
<dbReference type="GO" id="GO:0008484">
    <property type="term" value="F:sulfuric ester hydrolase activity"/>
    <property type="evidence" value="ECO:0007669"/>
    <property type="project" value="TreeGrafter"/>
</dbReference>
<evidence type="ECO:0000256" key="1">
    <source>
        <dbReference type="ARBA" id="ARBA00008779"/>
    </source>
</evidence>
<feature type="domain" description="Choline sulfatase enzyme C-terminal" evidence="6">
    <location>
        <begin position="477"/>
        <end position="531"/>
    </location>
</feature>
<keyword evidence="8" id="KW-1185">Reference proteome</keyword>
<reference evidence="7 8" key="1">
    <citation type="submission" date="2016-07" db="EMBL/GenBank/DDBJ databases">
        <title>Pervasive Adenine N6-methylation of Active Genes in Fungi.</title>
        <authorList>
            <consortium name="DOE Joint Genome Institute"/>
            <person name="Mondo S.J."/>
            <person name="Dannebaum R.O."/>
            <person name="Kuo R.C."/>
            <person name="Labutti K."/>
            <person name="Haridas S."/>
            <person name="Kuo A."/>
            <person name="Salamov A."/>
            <person name="Ahrendt S.R."/>
            <person name="Lipzen A."/>
            <person name="Sullivan W."/>
            <person name="Andreopoulos W.B."/>
            <person name="Clum A."/>
            <person name="Lindquist E."/>
            <person name="Daum C."/>
            <person name="Ramamoorthy G.K."/>
            <person name="Gryganskyi A."/>
            <person name="Culley D."/>
            <person name="Magnuson J.K."/>
            <person name="James T.Y."/>
            <person name="O'Malley M.A."/>
            <person name="Stajich J.E."/>
            <person name="Spatafora J.W."/>
            <person name="Visel A."/>
            <person name="Grigoriev I.V."/>
        </authorList>
    </citation>
    <scope>NUCLEOTIDE SEQUENCE [LARGE SCALE GENOMIC DNA]</scope>
    <source>
        <strain evidence="7 8">12-1054</strain>
    </source>
</reference>
<evidence type="ECO:0000256" key="2">
    <source>
        <dbReference type="ARBA" id="ARBA00022723"/>
    </source>
</evidence>
<dbReference type="InterPro" id="IPR024607">
    <property type="entry name" value="Sulfatase_CS"/>
</dbReference>
<dbReference type="AlphaFoldDB" id="A0A1Y2FNT2"/>
<keyword evidence="3" id="KW-0378">Hydrolase</keyword>
<dbReference type="GO" id="GO:0046872">
    <property type="term" value="F:metal ion binding"/>
    <property type="evidence" value="ECO:0007669"/>
    <property type="project" value="UniProtKB-KW"/>
</dbReference>
<name>A0A1Y2FNT2_PROLT</name>
<dbReference type="EMBL" id="MCFI01000004">
    <property type="protein sequence ID" value="ORY85670.1"/>
    <property type="molecule type" value="Genomic_DNA"/>
</dbReference>
<dbReference type="SUPFAM" id="SSF53649">
    <property type="entry name" value="Alkaline phosphatase-like"/>
    <property type="match status" value="1"/>
</dbReference>
<protein>
    <submittedName>
        <fullName evidence="7">Sulfatase</fullName>
    </submittedName>
</protein>
<sequence length="602" mass="67615">MVAGTGSNSGQARPAAPAPNGNGAGGKRPNILFIMADQMAAPILPIYNKESVIKMPNLMSMAKDAVVFDNAYCNAPLCAPSRFAMVTGQLPHRIGAFDNASQLSSEDPTFAHYLRSIGYHTSLAGKMHFIGADQLHGYEERLTADIYPGDFGWSVNWDSSDMRLDYYHNMASVTDAGVCVRSNQIDYDEEVMYRAKNYLYNHARRNVEQPFFLTVALTHPHDPYTTRKEWWDLYEDVDIPLPEHEPSYEELEPHAQRLQHVIDLKDKPLTDEQKKRARRAYFGNCSYVDDNIGQLRKVLDECQLTDDTIIIFSGDHGDHLGERSLWYKMTFYEMSARIPLMVYAPKHFSPRRVKESVSSLDYLPTFVDLATGGQAHRVIDPTIPLDGHSLFPYLQGGTGTDLVRGEYMGEGTVSPLFMIRTSQYKFIYCPTDPIELYDLERDPLERSNLASSTEYSDLAAKFLHDIKSRVDITTLTQQVLKSQRSRRVVHDALSKGKVTHWDFQPFFDTRQQYIRNNVEGILDDLEAVARFPRVVQTDVGQQQLAGEVIGVAKDVRAAVIADIATGPAAEVAIAPVAIEQHNKHGGKECIHGLHGNITPPYA</sequence>
<dbReference type="InterPro" id="IPR025863">
    <property type="entry name" value="Choline_sulf_C_dom"/>
</dbReference>
<accession>A0A1Y2FNT2</accession>
<dbReference type="CDD" id="cd16032">
    <property type="entry name" value="choline-sulfatase"/>
    <property type="match status" value="1"/>
</dbReference>
<evidence type="ECO:0000256" key="3">
    <source>
        <dbReference type="ARBA" id="ARBA00022801"/>
    </source>
</evidence>
<dbReference type="Pfam" id="PF12411">
    <property type="entry name" value="Choline_sulf_C"/>
    <property type="match status" value="1"/>
</dbReference>
<evidence type="ECO:0000259" key="6">
    <source>
        <dbReference type="Pfam" id="PF12411"/>
    </source>
</evidence>
<dbReference type="InterPro" id="IPR000917">
    <property type="entry name" value="Sulfatase_N"/>
</dbReference>
<dbReference type="RefSeq" id="XP_040727152.1">
    <property type="nucleotide sequence ID" value="XM_040866593.1"/>
</dbReference>
<dbReference type="Proteomes" id="UP000193685">
    <property type="component" value="Unassembled WGS sequence"/>
</dbReference>
<dbReference type="PANTHER" id="PTHR45953">
    <property type="entry name" value="IDURONATE 2-SULFATASE"/>
    <property type="match status" value="1"/>
</dbReference>